<feature type="compositionally biased region" description="Basic and acidic residues" evidence="1">
    <location>
        <begin position="322"/>
        <end position="332"/>
    </location>
</feature>
<gene>
    <name evidence="3" type="ORF">HQN87_15520</name>
</gene>
<feature type="region of interest" description="Disordered" evidence="1">
    <location>
        <begin position="410"/>
        <end position="467"/>
    </location>
</feature>
<protein>
    <recommendedName>
        <fullName evidence="2">G protein gamma domain-containing protein</fullName>
    </recommendedName>
</protein>
<accession>A0ABX2DQ56</accession>
<keyword evidence="4" id="KW-1185">Reference proteome</keyword>
<comment type="caution">
    <text evidence="3">The sequence shown here is derived from an EMBL/GenBank/DDBJ whole genome shotgun (WGS) entry which is preliminary data.</text>
</comment>
<organism evidence="3 4">
    <name type="scientific">Paenibacillus tritici</name>
    <dbReference type="NCBI Taxonomy" id="1873425"/>
    <lineage>
        <taxon>Bacteria</taxon>
        <taxon>Bacillati</taxon>
        <taxon>Bacillota</taxon>
        <taxon>Bacilli</taxon>
        <taxon>Bacillales</taxon>
        <taxon>Paenibacillaceae</taxon>
        <taxon>Paenibacillus</taxon>
    </lineage>
</organism>
<evidence type="ECO:0000259" key="2">
    <source>
        <dbReference type="PROSITE" id="PS50058"/>
    </source>
</evidence>
<sequence>MYPRSAKRRKRNTTKLGLRILQSGVAVSVLLMYTSNQIGSTYGEFHTTQEQISSIGLCSVFPGQIEQLLSEFSGHLRTITELKATLGSYSISGVYNTSLTASGLSLDELDQATGEISAQLLHASSEIAALGTQLSFNGTVWQQILQEIGSAAAILQKLGGYIVNLEPNCLEIRDAQFFEQMQESLHLSGILSESLTDTLTGIVNYLSTIHDIGGSLPTGNPDRVLLRDAAYGFPAEEPVLSLITQAYNADSALSPELQATYGQFGTELTAAKDNLSSTVSTLQERLAEIAEAKTALLDKAKAVKEEEERLALEKAKAEEAAAEARRLAEEQAKNTPRVSAAPDGNPSVEEPVLDAPVGEPPLPAASPEAEVTAPTIVPAVTPAVIPAASPAVSPAVIPAATPAVIPAATPAANSSTTPAHETLLPEATPADQPDKELNGSVPDSGQPAAPTATATPSPESDTSKGGE</sequence>
<proteinExistence type="predicted"/>
<feature type="domain" description="G protein gamma" evidence="2">
    <location>
        <begin position="285"/>
        <end position="356"/>
    </location>
</feature>
<evidence type="ECO:0000256" key="1">
    <source>
        <dbReference type="SAM" id="MobiDB-lite"/>
    </source>
</evidence>
<dbReference type="PROSITE" id="PS50058">
    <property type="entry name" value="G_PROTEIN_GAMMA"/>
    <property type="match status" value="1"/>
</dbReference>
<feature type="compositionally biased region" description="Low complexity" evidence="1">
    <location>
        <begin position="410"/>
        <end position="419"/>
    </location>
</feature>
<evidence type="ECO:0000313" key="3">
    <source>
        <dbReference type="EMBL" id="NQX46747.1"/>
    </source>
</evidence>
<name>A0ABX2DQ56_9BACL</name>
<feature type="region of interest" description="Disordered" evidence="1">
    <location>
        <begin position="322"/>
        <end position="366"/>
    </location>
</feature>
<dbReference type="RefSeq" id="WP_173134988.1">
    <property type="nucleotide sequence ID" value="NZ_JABMKX010000008.1"/>
</dbReference>
<feature type="compositionally biased region" description="Low complexity" evidence="1">
    <location>
        <begin position="444"/>
        <end position="460"/>
    </location>
</feature>
<dbReference type="Proteomes" id="UP000711047">
    <property type="component" value="Unassembled WGS sequence"/>
</dbReference>
<evidence type="ECO:0000313" key="4">
    <source>
        <dbReference type="Proteomes" id="UP000711047"/>
    </source>
</evidence>
<dbReference type="EMBL" id="JABMKX010000008">
    <property type="protein sequence ID" value="NQX46747.1"/>
    <property type="molecule type" value="Genomic_DNA"/>
</dbReference>
<reference evidence="3 4" key="1">
    <citation type="submission" date="2020-05" db="EMBL/GenBank/DDBJ databases">
        <title>Paenibacillus glebae, sp. nov., Paenibacillus humi sp. nov., Paenibacillus pedi sp. nov., Paenibacillus terrestris sp. nov. and Paenibacillus terricola sp. nov., isolated from a forest top soil sample.</title>
        <authorList>
            <person name="Qi S."/>
            <person name="Carlier A."/>
            <person name="Cnockaert M."/>
            <person name="Vandamme P."/>
        </authorList>
    </citation>
    <scope>NUCLEOTIDE SEQUENCE [LARGE SCALE GENOMIC DNA]</scope>
    <source>
        <strain evidence="3 4">LMG 29502</strain>
    </source>
</reference>
<dbReference type="InterPro" id="IPR015898">
    <property type="entry name" value="G-protein_gamma-like_dom"/>
</dbReference>